<gene>
    <name evidence="1" type="ORF">I4F81_002660</name>
</gene>
<reference evidence="1" key="1">
    <citation type="submission" date="2019-11" db="EMBL/GenBank/DDBJ databases">
        <title>Nori genome reveals adaptations in red seaweeds to the harsh intertidal environment.</title>
        <authorList>
            <person name="Wang D."/>
            <person name="Mao Y."/>
        </authorList>
    </citation>
    <scope>NUCLEOTIDE SEQUENCE</scope>
    <source>
        <tissue evidence="1">Gametophyte</tissue>
    </source>
</reference>
<accession>A0ACC3BQ44</accession>
<organism evidence="1 2">
    <name type="scientific">Pyropia yezoensis</name>
    <name type="common">Susabi-nori</name>
    <name type="synonym">Porphyra yezoensis</name>
    <dbReference type="NCBI Taxonomy" id="2788"/>
    <lineage>
        <taxon>Eukaryota</taxon>
        <taxon>Rhodophyta</taxon>
        <taxon>Bangiophyceae</taxon>
        <taxon>Bangiales</taxon>
        <taxon>Bangiaceae</taxon>
        <taxon>Pyropia</taxon>
    </lineage>
</organism>
<proteinExistence type="predicted"/>
<dbReference type="Proteomes" id="UP000798662">
    <property type="component" value="Chromosome 1"/>
</dbReference>
<dbReference type="EMBL" id="CM020618">
    <property type="protein sequence ID" value="KAK1860069.1"/>
    <property type="molecule type" value="Genomic_DNA"/>
</dbReference>
<protein>
    <submittedName>
        <fullName evidence="1">Uncharacterized protein</fullName>
    </submittedName>
</protein>
<evidence type="ECO:0000313" key="2">
    <source>
        <dbReference type="Proteomes" id="UP000798662"/>
    </source>
</evidence>
<sequence>MSAFIPPAAAASAFSGARLGVAAAGGRPAGASPAGTSTSSSQRVITPRAVLSPNPSAAAGGVDGAAAAPAPGTVGSGALSLEQTDPEMYELLKAERTRQRTGIELIASENFTSRAVLETLGSCLTNKYSEGYPGARFYGGNEIIDKIESLCQARALAAFGLSPDEWGVNVQPYSGSPANFAAYTGLLNPHDRIMGLDLPSGGHLTHGFYTAKKRVSATSIYFESLPYKVDATTGLIDYDALEASAASFRPKVVIAGGSAYPREWDYARFRSVADQSGAYLMVDMAHVSGLVATGMVDSPFAHADIVTSTTHKSLRGPRAGVIFYRKTPLAAAGAGVNMADAINAAVFPALQGGPHNHQIGALAVQLAEVTTPGFAEYSRQVVANARALAATLMGHGYKLVTDGTDNHLVLWDLRPSGVSGAKAQAVFDECAITLNKNSVHGDTSAMNPGGVRLGSPAMTSRGLVESDFEQIGHFLHRGVVIAQEVQAGSGKKLKDFLPALVGNAALAELKAEVEAFSSDFHMPGLVDE</sequence>
<evidence type="ECO:0000313" key="1">
    <source>
        <dbReference type="EMBL" id="KAK1860069.1"/>
    </source>
</evidence>
<name>A0ACC3BQ44_PYRYE</name>
<keyword evidence="2" id="KW-1185">Reference proteome</keyword>
<comment type="caution">
    <text evidence="1">The sequence shown here is derived from an EMBL/GenBank/DDBJ whole genome shotgun (WGS) entry which is preliminary data.</text>
</comment>